<feature type="region of interest" description="Disordered" evidence="1">
    <location>
        <begin position="85"/>
        <end position="104"/>
    </location>
</feature>
<dbReference type="InterPro" id="IPR057600">
    <property type="entry name" value="TORTIFOLIA1/SINE1-2_N"/>
</dbReference>
<dbReference type="InterPro" id="IPR011989">
    <property type="entry name" value="ARM-like"/>
</dbReference>
<feature type="compositionally biased region" description="Pro residues" evidence="1">
    <location>
        <begin position="20"/>
        <end position="29"/>
    </location>
</feature>
<keyword evidence="5" id="KW-1185">Reference proteome</keyword>
<feature type="domain" description="TORTIFOLIA1/SINE1-2 N-terminal" evidence="3">
    <location>
        <begin position="41"/>
        <end position="330"/>
    </location>
</feature>
<dbReference type="OrthoDB" id="298726at2759"/>
<dbReference type="GO" id="GO:0010005">
    <property type="term" value="C:cortical microtubule, transverse to long axis"/>
    <property type="evidence" value="ECO:0007669"/>
    <property type="project" value="TreeGrafter"/>
</dbReference>
<protein>
    <submittedName>
        <fullName evidence="4">Microtubule-associated protein TORTIFOLIA1</fullName>
    </submittedName>
</protein>
<dbReference type="SUPFAM" id="SSF48371">
    <property type="entry name" value="ARM repeat"/>
    <property type="match status" value="1"/>
</dbReference>
<sequence length="897" mass="96588">MATPLSKPFSKSLNTKSPTKPSPATPNPTKPSSVSTHLALVELKSRVLSSLAKLSDRDTQQIAIDDLEKLIRSLPPDGVPVLVNSLTHDPLSGPPDPTSSSKYPPLVLRRESLKLLSSLCTTHPEAASSHLPKIINHITRRLKDPSSDSSVRDTCRDVTGTLASIYATNEASVGLFVKPLMEVMNENSKAAQAGAAMCIAKVVESAGSAAGVNPGPLFQKLCPRICKLLGVQGFLAKGALLSVISSLAQVGAISSQNMQQVLQSTRDCLDNSDWAARKAAADTLCVLSAYSSHLIGDSAAPTLSALESCRFDKVKPVRDSMAEALQQWKKMSGEQAANEDLKPDAEEQSDSRQPSLNSRKSEYGKDNSGNSSPTNSEASARGRGTLTEKAAGLLKKRAPTLTEKDLNPEFFQKMETRKNTDDLAVEVVVPLHKGPKVQSPPDEAEKSKSNEDGSGENDNNQTALQARGVTGNDQNSEKRTGAWGEQRGLRGSMRLRGSDADDARDDVAGANLNLRSSAAEGSFGNNKGNWMAIQKQLVHLERQQASLMNMLQDFMGGSHDSMVTLENRVRGLERIVEDMARDLSISSVRRTAPGGGPMFSSFDSSPGRPTGKYNGGYHDYPSSKYSRYMMPESSWRPDSDGWGDPNNSYFRSSSMGNRSRGLGGGGNINNMSAGATRRGWEKGPGPGPFRLGEGPSARSAWQASKDEATLEAIRVAGEDNINNGPSRVSARAAVPELDGEVIAEDGGEGAQERGPLWEAWTRSMDALHAGDIDSAYGEVLATEDAYLLVKLMEQTGPVVDQLSTDIGNEVLHAVGQLLMEENYFDIALTWLQQLSEVVSENGADFLDIPPQGKREILFNLHEVPVNVVPEDWDGATPDQIMSQLASSWGINLQHLFR</sequence>
<feature type="region of interest" description="Disordered" evidence="1">
    <location>
        <begin position="656"/>
        <end position="686"/>
    </location>
</feature>
<feature type="region of interest" description="Disordered" evidence="1">
    <location>
        <begin position="588"/>
        <end position="617"/>
    </location>
</feature>
<dbReference type="Pfam" id="PF24713">
    <property type="entry name" value="TOR1L1_C"/>
    <property type="match status" value="1"/>
</dbReference>
<dbReference type="GO" id="GO:0010031">
    <property type="term" value="P:circumnutation"/>
    <property type="evidence" value="ECO:0007669"/>
    <property type="project" value="TreeGrafter"/>
</dbReference>
<evidence type="ECO:0000259" key="2">
    <source>
        <dbReference type="Pfam" id="PF24713"/>
    </source>
</evidence>
<name>A0A833R504_9POAL</name>
<dbReference type="AlphaFoldDB" id="A0A833R504"/>
<feature type="domain" description="TORTIFOLIA1/TORL1-2 C-terminal" evidence="2">
    <location>
        <begin position="756"/>
        <end position="888"/>
    </location>
</feature>
<dbReference type="Gene3D" id="1.25.10.10">
    <property type="entry name" value="Leucine-rich Repeat Variant"/>
    <property type="match status" value="1"/>
</dbReference>
<reference evidence="4" key="1">
    <citation type="submission" date="2020-01" db="EMBL/GenBank/DDBJ databases">
        <title>Genome sequence of Kobresia littledalei, the first chromosome-level genome in the family Cyperaceae.</title>
        <authorList>
            <person name="Qu G."/>
        </authorList>
    </citation>
    <scope>NUCLEOTIDE SEQUENCE</scope>
    <source>
        <strain evidence="4">C.B.Clarke</strain>
        <tissue evidence="4">Leaf</tissue>
    </source>
</reference>
<evidence type="ECO:0000256" key="1">
    <source>
        <dbReference type="SAM" id="MobiDB-lite"/>
    </source>
</evidence>
<feature type="region of interest" description="Disordered" evidence="1">
    <location>
        <begin position="326"/>
        <end position="384"/>
    </location>
</feature>
<gene>
    <name evidence="4" type="ORF">FCM35_KLT05382</name>
</gene>
<proteinExistence type="predicted"/>
<feature type="region of interest" description="Disordered" evidence="1">
    <location>
        <begin position="1"/>
        <end position="34"/>
    </location>
</feature>
<dbReference type="InterPro" id="IPR057599">
    <property type="entry name" value="TORTIFOLIA1/TORL1-2_C"/>
</dbReference>
<dbReference type="EMBL" id="SWLB01000014">
    <property type="protein sequence ID" value="KAF3330051.1"/>
    <property type="molecule type" value="Genomic_DNA"/>
</dbReference>
<dbReference type="GO" id="GO:0009826">
    <property type="term" value="P:unidimensional cell growth"/>
    <property type="evidence" value="ECO:0007669"/>
    <property type="project" value="TreeGrafter"/>
</dbReference>
<evidence type="ECO:0000259" key="3">
    <source>
        <dbReference type="Pfam" id="PF24714"/>
    </source>
</evidence>
<dbReference type="Proteomes" id="UP000623129">
    <property type="component" value="Unassembled WGS sequence"/>
</dbReference>
<feature type="compositionally biased region" description="Polar residues" evidence="1">
    <location>
        <begin position="367"/>
        <end position="378"/>
    </location>
</feature>
<dbReference type="Pfam" id="PF24714">
    <property type="entry name" value="TOR1L1_N"/>
    <property type="match status" value="1"/>
</dbReference>
<dbReference type="InterPro" id="IPR033337">
    <property type="entry name" value="TORTIFOLIA1/SINE1-2"/>
</dbReference>
<dbReference type="InterPro" id="IPR016024">
    <property type="entry name" value="ARM-type_fold"/>
</dbReference>
<dbReference type="PANTHER" id="PTHR31355">
    <property type="entry name" value="MICROTUBULE-ASSOCIATED PROTEIN TORTIFOLIA1"/>
    <property type="match status" value="1"/>
</dbReference>
<organism evidence="4 5">
    <name type="scientific">Carex littledalei</name>
    <dbReference type="NCBI Taxonomy" id="544730"/>
    <lineage>
        <taxon>Eukaryota</taxon>
        <taxon>Viridiplantae</taxon>
        <taxon>Streptophyta</taxon>
        <taxon>Embryophyta</taxon>
        <taxon>Tracheophyta</taxon>
        <taxon>Spermatophyta</taxon>
        <taxon>Magnoliopsida</taxon>
        <taxon>Liliopsida</taxon>
        <taxon>Poales</taxon>
        <taxon>Cyperaceae</taxon>
        <taxon>Cyperoideae</taxon>
        <taxon>Cariceae</taxon>
        <taxon>Carex</taxon>
        <taxon>Carex subgen. Euthyceras</taxon>
    </lineage>
</organism>
<feature type="region of interest" description="Disordered" evidence="1">
    <location>
        <begin position="431"/>
        <end position="502"/>
    </location>
</feature>
<dbReference type="PANTHER" id="PTHR31355:SF7">
    <property type="entry name" value="MICROTUBULE-ASSOCIATED PROTEIN TORTIFOLIA1"/>
    <property type="match status" value="1"/>
</dbReference>
<evidence type="ECO:0000313" key="5">
    <source>
        <dbReference type="Proteomes" id="UP000623129"/>
    </source>
</evidence>
<accession>A0A833R504</accession>
<comment type="caution">
    <text evidence="4">The sequence shown here is derived from an EMBL/GenBank/DDBJ whole genome shotgun (WGS) entry which is preliminary data.</text>
</comment>
<dbReference type="GO" id="GO:0008017">
    <property type="term" value="F:microtubule binding"/>
    <property type="evidence" value="ECO:0007669"/>
    <property type="project" value="InterPro"/>
</dbReference>
<evidence type="ECO:0000313" key="4">
    <source>
        <dbReference type="EMBL" id="KAF3330051.1"/>
    </source>
</evidence>